<sequence length="240" mass="27428">MGLFDTGYDCSTTGANRALSIPAASSSMTLVTFTGIICRKLACRTHSSEVAEHNRGIFMTPTAGSTCGRPIPLILFPGHWSTMVTVPLDSFLLLQKDSSRAALHPSFSVNRLREWAHTAHVWSAFPDFVHVELDEQLPIWRYPQVWSQSRVRVGYRLLFAGGYRRRKHTVNLQGIIKLKYRQMNEQTNVAVHQRRLHPGLLVRSPAISYLQCWCQSPALRQGLSNRIQCFSQYIWRTKEW</sequence>
<proteinExistence type="predicted"/>
<evidence type="ECO:0000313" key="1">
    <source>
        <dbReference type="EMBL" id="KAK4021271.1"/>
    </source>
</evidence>
<keyword evidence="2" id="KW-1185">Reference proteome</keyword>
<protein>
    <submittedName>
        <fullName evidence="1">Uncharacterized protein</fullName>
    </submittedName>
</protein>
<dbReference type="EMBL" id="JAOYFB010000036">
    <property type="protein sequence ID" value="KAK4021271.1"/>
    <property type="molecule type" value="Genomic_DNA"/>
</dbReference>
<gene>
    <name evidence="1" type="ORF">OUZ56_003190</name>
</gene>
<name>A0ABR0A822_9CRUS</name>
<reference evidence="1 2" key="1">
    <citation type="journal article" date="2023" name="Nucleic Acids Res.">
        <title>The hologenome of Daphnia magna reveals possible DNA methylation and microbiome-mediated evolution of the host genome.</title>
        <authorList>
            <person name="Chaturvedi A."/>
            <person name="Li X."/>
            <person name="Dhandapani V."/>
            <person name="Marshall H."/>
            <person name="Kissane S."/>
            <person name="Cuenca-Cambronero M."/>
            <person name="Asole G."/>
            <person name="Calvet F."/>
            <person name="Ruiz-Romero M."/>
            <person name="Marangio P."/>
            <person name="Guigo R."/>
            <person name="Rago D."/>
            <person name="Mirbahai L."/>
            <person name="Eastwood N."/>
            <person name="Colbourne J.K."/>
            <person name="Zhou J."/>
            <person name="Mallon E."/>
            <person name="Orsini L."/>
        </authorList>
    </citation>
    <scope>NUCLEOTIDE SEQUENCE [LARGE SCALE GENOMIC DNA]</scope>
    <source>
        <strain evidence="1">LRV0_1</strain>
    </source>
</reference>
<comment type="caution">
    <text evidence="1">The sequence shown here is derived from an EMBL/GenBank/DDBJ whole genome shotgun (WGS) entry which is preliminary data.</text>
</comment>
<organism evidence="1 2">
    <name type="scientific">Daphnia magna</name>
    <dbReference type="NCBI Taxonomy" id="35525"/>
    <lineage>
        <taxon>Eukaryota</taxon>
        <taxon>Metazoa</taxon>
        <taxon>Ecdysozoa</taxon>
        <taxon>Arthropoda</taxon>
        <taxon>Crustacea</taxon>
        <taxon>Branchiopoda</taxon>
        <taxon>Diplostraca</taxon>
        <taxon>Cladocera</taxon>
        <taxon>Anomopoda</taxon>
        <taxon>Daphniidae</taxon>
        <taxon>Daphnia</taxon>
    </lineage>
</organism>
<evidence type="ECO:0000313" key="2">
    <source>
        <dbReference type="Proteomes" id="UP001234178"/>
    </source>
</evidence>
<dbReference type="Proteomes" id="UP001234178">
    <property type="component" value="Unassembled WGS sequence"/>
</dbReference>
<accession>A0ABR0A822</accession>